<dbReference type="SUPFAM" id="SSF48557">
    <property type="entry name" value="L-aspartase-like"/>
    <property type="match status" value="1"/>
</dbReference>
<dbReference type="OrthoDB" id="7285062at2"/>
<dbReference type="Gene3D" id="1.10.275.10">
    <property type="entry name" value="Fumarase/aspartase (N-terminal domain)"/>
    <property type="match status" value="1"/>
</dbReference>
<dbReference type="GO" id="GO:0016841">
    <property type="term" value="F:ammonia-lyase activity"/>
    <property type="evidence" value="ECO:0007669"/>
    <property type="project" value="UniProtKB-ARBA"/>
</dbReference>
<dbReference type="Pfam" id="PF00221">
    <property type="entry name" value="Lyase_aromatic"/>
    <property type="match status" value="1"/>
</dbReference>
<dbReference type="InterPro" id="IPR001106">
    <property type="entry name" value="Aromatic_Lyase"/>
</dbReference>
<dbReference type="AlphaFoldDB" id="A0A0D4C253"/>
<dbReference type="EMBL" id="CP011005">
    <property type="protein sequence ID" value="AJT42609.1"/>
    <property type="molecule type" value="Genomic_DNA"/>
</dbReference>
<dbReference type="PANTHER" id="PTHR10362">
    <property type="entry name" value="HISTIDINE AMMONIA-LYASE"/>
    <property type="match status" value="1"/>
</dbReference>
<gene>
    <name evidence="2" type="ORF">UM93_16060</name>
</gene>
<dbReference type="InterPro" id="IPR008948">
    <property type="entry name" value="L-Aspartase-like"/>
</dbReference>
<evidence type="ECO:0000256" key="1">
    <source>
        <dbReference type="ARBA" id="ARBA00023239"/>
    </source>
</evidence>
<dbReference type="RefSeq" id="WP_045076489.1">
    <property type="nucleotide sequence ID" value="NZ_CP011005.1"/>
</dbReference>
<protein>
    <submittedName>
        <fullName evidence="2">Phenylalanine ammonia-lyase</fullName>
    </submittedName>
</protein>
<organism evidence="2 3">
    <name type="scientific">Psychromicrobium lacuslunae</name>
    <dbReference type="NCBI Taxonomy" id="1618207"/>
    <lineage>
        <taxon>Bacteria</taxon>
        <taxon>Bacillati</taxon>
        <taxon>Actinomycetota</taxon>
        <taxon>Actinomycetes</taxon>
        <taxon>Micrococcales</taxon>
        <taxon>Micrococcaceae</taxon>
        <taxon>Psychromicrobium</taxon>
    </lineage>
</organism>
<dbReference type="Proteomes" id="UP000061839">
    <property type="component" value="Chromosome"/>
</dbReference>
<dbReference type="CDD" id="cd00332">
    <property type="entry name" value="PAL-HAL"/>
    <property type="match status" value="1"/>
</dbReference>
<proteinExistence type="predicted"/>
<keyword evidence="3" id="KW-1185">Reference proteome</keyword>
<evidence type="ECO:0000313" key="3">
    <source>
        <dbReference type="Proteomes" id="UP000061839"/>
    </source>
</evidence>
<dbReference type="PATRIC" id="fig|1618207.4.peg.3268"/>
<dbReference type="HOGENOM" id="CLU_014801_4_2_11"/>
<keyword evidence="1 2" id="KW-0456">Lyase</keyword>
<accession>A0A0D4C253</accession>
<dbReference type="InterPro" id="IPR024083">
    <property type="entry name" value="Fumarase/histidase_N"/>
</dbReference>
<dbReference type="STRING" id="1618207.UM93_16060"/>
<name>A0A0D4C253_9MICC</name>
<dbReference type="KEGG" id="ari:UM93_16060"/>
<sequence length="513" mass="54006">MTLLLGAEPLSAQRFATAVNQAEQIELDNSARISIERSRELVEQVASIGQPVYGLNTLLGSGRNTEVSAQKLLAYQLQVIRYHASGIGPYLSRRQARAVLLSRLVGFSRGGSGVHPETAELYRQLLNRNVYPAIPSRGSVGSSDLVQLAAVASVAIAEGEAFDAAGELISGAQALAAAGLEPVVLRPLEGLALISANSYSLGVAALILAELRRLAASADAALALSLEVIGRYDNGGSLEPFSASIAAAKSFSGLAESSELVRQLLRGSPLEDASRRASVQDALSFRSAPQTHGAFRTQLQHLEETLNIEFAGRADNPLVDLDSGTLISGGNFQIVNLALNLESLKIALAHLGIISERRIAKLYPAQRTIRQEKLAAADSDPGTEELPGLLWYSAASLLAELKVLAQPATLGAPTLSADIEDHSTLAPLALQQLERAVEVLQKLLTIEVLSASYLLTQPKTTAGPSPQISSRTRNSLGAGSQSLVDRIEPILASGYSAAALVSKAHQKLFGGEG</sequence>
<evidence type="ECO:0000313" key="2">
    <source>
        <dbReference type="EMBL" id="AJT42609.1"/>
    </source>
</evidence>
<dbReference type="Gene3D" id="1.20.200.10">
    <property type="entry name" value="Fumarase/aspartase (Central domain)"/>
    <property type="match status" value="1"/>
</dbReference>
<reference evidence="2 3" key="1">
    <citation type="journal article" date="2015" name="Genome Announc.">
        <title>Complete Genome Sequencing of Protease-Producing Novel Arthrobacter sp. Strain IHBB 11108 Using PacBio Single-Molecule Real-Time Sequencing Technology.</title>
        <authorList>
            <person name="Kiran S."/>
            <person name="Swarnkar M.K."/>
            <person name="Pal M."/>
            <person name="Thakur R."/>
            <person name="Tewari R."/>
            <person name="Singh A.K."/>
            <person name="Gulati A."/>
        </authorList>
    </citation>
    <scope>NUCLEOTIDE SEQUENCE [LARGE SCALE GENOMIC DNA]</scope>
    <source>
        <strain evidence="2 3">IHBB 11108</strain>
    </source>
</reference>